<organism evidence="3 4">
    <name type="scientific">Saccharopolyspora montiporae</name>
    <dbReference type="NCBI Taxonomy" id="2781240"/>
    <lineage>
        <taxon>Bacteria</taxon>
        <taxon>Bacillati</taxon>
        <taxon>Actinomycetota</taxon>
        <taxon>Actinomycetes</taxon>
        <taxon>Pseudonocardiales</taxon>
        <taxon>Pseudonocardiaceae</taxon>
        <taxon>Saccharopolyspora</taxon>
    </lineage>
</organism>
<dbReference type="AlphaFoldDB" id="A0A929BDL3"/>
<sequence>MRARCAVYTDAGYLLAAAATRRAGTSLRSAIEVDHRRVIDTLEEQATSTSGLPLLRVHWYDAARHGIPDQAQETIGLLPRVKVRLGRTGHDGEQKGVDLRLGLDLVAHARAAAVDAMFLVSGDDDLTEAVEEAQAHGVQVTVLAVPNRDGRPHGISRHLQAAADGLELLSADALDDAVAVRSAAVPSPEPTTSAPRPPVPSPALFARSAAAKTAERTHVLPNADDQPVDRTALVCSSSSGSGTTLGSDPGIDPEHDASIDRVVRRVLDTWLSGSTADRRAELAASRPSIPRDVDKALLLDLSDVLGIYDLSDAVRYELRARFWTAVDASAPD</sequence>
<evidence type="ECO:0000313" key="4">
    <source>
        <dbReference type="Proteomes" id="UP000598360"/>
    </source>
</evidence>
<evidence type="ECO:0000256" key="1">
    <source>
        <dbReference type="SAM" id="MobiDB-lite"/>
    </source>
</evidence>
<protein>
    <submittedName>
        <fullName evidence="3">NYN domain-containing protein</fullName>
    </submittedName>
</protein>
<feature type="compositionally biased region" description="Low complexity" evidence="1">
    <location>
        <begin position="236"/>
        <end position="247"/>
    </location>
</feature>
<feature type="domain" description="NYN" evidence="2">
    <location>
        <begin position="5"/>
        <end position="165"/>
    </location>
</feature>
<dbReference type="InterPro" id="IPR047140">
    <property type="entry name" value="LabA"/>
</dbReference>
<dbReference type="InterPro" id="IPR021139">
    <property type="entry name" value="NYN"/>
</dbReference>
<name>A0A929BDL3_9PSEU</name>
<reference evidence="3" key="1">
    <citation type="submission" date="2020-10" db="EMBL/GenBank/DDBJ databases">
        <title>Diversity and distribution of actinomycetes associated with coral in the coast of Hainan.</title>
        <authorList>
            <person name="Li F."/>
        </authorList>
    </citation>
    <scope>NUCLEOTIDE SEQUENCE</scope>
    <source>
        <strain evidence="3">HNM0983</strain>
    </source>
</reference>
<proteinExistence type="predicted"/>
<dbReference type="Gene3D" id="3.40.50.1010">
    <property type="entry name" value="5'-nuclease"/>
    <property type="match status" value="1"/>
</dbReference>
<dbReference type="PANTHER" id="PTHR35458:SF8">
    <property type="entry name" value="SLR0650 PROTEIN"/>
    <property type="match status" value="1"/>
</dbReference>
<evidence type="ECO:0000313" key="3">
    <source>
        <dbReference type="EMBL" id="MBE9376420.1"/>
    </source>
</evidence>
<comment type="caution">
    <text evidence="3">The sequence shown here is derived from an EMBL/GenBank/DDBJ whole genome shotgun (WGS) entry which is preliminary data.</text>
</comment>
<evidence type="ECO:0000259" key="2">
    <source>
        <dbReference type="Pfam" id="PF01936"/>
    </source>
</evidence>
<dbReference type="PANTHER" id="PTHR35458">
    <property type="entry name" value="SLR0755 PROTEIN"/>
    <property type="match status" value="1"/>
</dbReference>
<accession>A0A929BDL3</accession>
<dbReference type="EMBL" id="JADEYC010000042">
    <property type="protein sequence ID" value="MBE9376420.1"/>
    <property type="molecule type" value="Genomic_DNA"/>
</dbReference>
<dbReference type="Pfam" id="PF01936">
    <property type="entry name" value="NYN"/>
    <property type="match status" value="1"/>
</dbReference>
<gene>
    <name evidence="3" type="ORF">IQ251_18365</name>
</gene>
<dbReference type="Proteomes" id="UP000598360">
    <property type="component" value="Unassembled WGS sequence"/>
</dbReference>
<dbReference type="GO" id="GO:0004540">
    <property type="term" value="F:RNA nuclease activity"/>
    <property type="evidence" value="ECO:0007669"/>
    <property type="project" value="InterPro"/>
</dbReference>
<keyword evidence="4" id="KW-1185">Reference proteome</keyword>
<feature type="region of interest" description="Disordered" evidence="1">
    <location>
        <begin position="234"/>
        <end position="255"/>
    </location>
</feature>